<dbReference type="Proteomes" id="UP000218505">
    <property type="component" value="Chromosome"/>
</dbReference>
<feature type="region of interest" description="Disordered" evidence="5">
    <location>
        <begin position="136"/>
        <end position="163"/>
    </location>
</feature>
<dbReference type="EMBL" id="CP023445">
    <property type="protein sequence ID" value="ATE55475.1"/>
    <property type="molecule type" value="Genomic_DNA"/>
</dbReference>
<comment type="similarity">
    <text evidence="1">Belongs to the LysR transcriptional regulatory family.</text>
</comment>
<dbReference type="KEGG" id="apre:CNX65_21110"/>
<dbReference type="PANTHER" id="PTHR30118:SF15">
    <property type="entry name" value="TRANSCRIPTIONAL REGULATORY PROTEIN"/>
    <property type="match status" value="1"/>
</dbReference>
<evidence type="ECO:0000256" key="1">
    <source>
        <dbReference type="ARBA" id="ARBA00009437"/>
    </source>
</evidence>
<accession>A0A290Z915</accession>
<dbReference type="InterPro" id="IPR005119">
    <property type="entry name" value="LysR_subst-bd"/>
</dbReference>
<dbReference type="PROSITE" id="PS50931">
    <property type="entry name" value="HTH_LYSR"/>
    <property type="match status" value="1"/>
</dbReference>
<dbReference type="InterPro" id="IPR036388">
    <property type="entry name" value="WH-like_DNA-bd_sf"/>
</dbReference>
<sequence>MLLDLNLLRALEALLEEGGVTGAARRLHLTAPAVSRALTRIRRATGDEILVRSGRGMVPTEYAVAVRGEVRRLVREAEAVLSPRREVDPAELDRVFCLRWHDAVTELVGPGVLAAVRERAPGVRLRFLGESDSDGREALEGVDLGTSAGPAPSPDVHHEPVRRDRPSVVLREDHELARGELTAERYAAAEHVVVSRRGALADRVDGLLAELGLTRSVVAAAPTAVAALRLARRCGLVATLPSSVAGPLAREHGLAHRPLPLPAPEIALHLTWHRRHDGDPAHRWLRELCLVELRKTIAPE</sequence>
<feature type="domain" description="HTH lysR-type" evidence="6">
    <location>
        <begin position="3"/>
        <end position="60"/>
    </location>
</feature>
<keyword evidence="8" id="KW-1185">Reference proteome</keyword>
<dbReference type="InterPro" id="IPR036390">
    <property type="entry name" value="WH_DNA-bd_sf"/>
</dbReference>
<organism evidence="7 8">
    <name type="scientific">Actinosynnema pretiosum</name>
    <dbReference type="NCBI Taxonomy" id="42197"/>
    <lineage>
        <taxon>Bacteria</taxon>
        <taxon>Bacillati</taxon>
        <taxon>Actinomycetota</taxon>
        <taxon>Actinomycetes</taxon>
        <taxon>Pseudonocardiales</taxon>
        <taxon>Pseudonocardiaceae</taxon>
        <taxon>Actinosynnema</taxon>
    </lineage>
</organism>
<evidence type="ECO:0000256" key="4">
    <source>
        <dbReference type="ARBA" id="ARBA00023163"/>
    </source>
</evidence>
<gene>
    <name evidence="7" type="ORF">CNX65_21110</name>
</gene>
<evidence type="ECO:0000313" key="7">
    <source>
        <dbReference type="EMBL" id="ATE55475.1"/>
    </source>
</evidence>
<dbReference type="Gene3D" id="1.10.10.10">
    <property type="entry name" value="Winged helix-like DNA-binding domain superfamily/Winged helix DNA-binding domain"/>
    <property type="match status" value="1"/>
</dbReference>
<dbReference type="Pfam" id="PF00126">
    <property type="entry name" value="HTH_1"/>
    <property type="match status" value="1"/>
</dbReference>
<dbReference type="PANTHER" id="PTHR30118">
    <property type="entry name" value="HTH-TYPE TRANSCRIPTIONAL REGULATOR LEUO-RELATED"/>
    <property type="match status" value="1"/>
</dbReference>
<dbReference type="GO" id="GO:0003700">
    <property type="term" value="F:DNA-binding transcription factor activity"/>
    <property type="evidence" value="ECO:0007669"/>
    <property type="project" value="InterPro"/>
</dbReference>
<keyword evidence="4" id="KW-0804">Transcription</keyword>
<dbReference type="SUPFAM" id="SSF46785">
    <property type="entry name" value="Winged helix' DNA-binding domain"/>
    <property type="match status" value="1"/>
</dbReference>
<dbReference type="InterPro" id="IPR050389">
    <property type="entry name" value="LysR-type_TF"/>
</dbReference>
<dbReference type="CDD" id="cd08460">
    <property type="entry name" value="PBP2_DntR_like_1"/>
    <property type="match status" value="1"/>
</dbReference>
<evidence type="ECO:0000256" key="3">
    <source>
        <dbReference type="ARBA" id="ARBA00023125"/>
    </source>
</evidence>
<keyword evidence="2" id="KW-0805">Transcription regulation</keyword>
<dbReference type="RefSeq" id="WP_096495309.1">
    <property type="nucleotide sequence ID" value="NZ_CP023445.1"/>
</dbReference>
<dbReference type="SUPFAM" id="SSF53850">
    <property type="entry name" value="Periplasmic binding protein-like II"/>
    <property type="match status" value="1"/>
</dbReference>
<dbReference type="AlphaFoldDB" id="A0A290Z915"/>
<protein>
    <submittedName>
        <fullName evidence="7">LysR family transcriptional regulator</fullName>
    </submittedName>
</protein>
<keyword evidence="3" id="KW-0238">DNA-binding</keyword>
<evidence type="ECO:0000313" key="8">
    <source>
        <dbReference type="Proteomes" id="UP000218505"/>
    </source>
</evidence>
<proteinExistence type="inferred from homology"/>
<dbReference type="GO" id="GO:0003677">
    <property type="term" value="F:DNA binding"/>
    <property type="evidence" value="ECO:0007669"/>
    <property type="project" value="UniProtKB-KW"/>
</dbReference>
<reference evidence="7" key="1">
    <citation type="submission" date="2017-09" db="EMBL/GenBank/DDBJ databases">
        <title>Complete Genome Sequence of ansamitocin-producing Bacterium Actinosynnema pretiosum X47.</title>
        <authorList>
            <person name="Cao G."/>
            <person name="Zong G."/>
            <person name="Zhong C."/>
            <person name="Fu J."/>
        </authorList>
    </citation>
    <scope>NUCLEOTIDE SEQUENCE [LARGE SCALE GENOMIC DNA]</scope>
    <source>
        <strain evidence="7">X47</strain>
    </source>
</reference>
<dbReference type="Pfam" id="PF03466">
    <property type="entry name" value="LysR_substrate"/>
    <property type="match status" value="1"/>
</dbReference>
<evidence type="ECO:0000256" key="2">
    <source>
        <dbReference type="ARBA" id="ARBA00023015"/>
    </source>
</evidence>
<evidence type="ECO:0000259" key="6">
    <source>
        <dbReference type="PROSITE" id="PS50931"/>
    </source>
</evidence>
<dbReference type="Gene3D" id="3.40.190.10">
    <property type="entry name" value="Periplasmic binding protein-like II"/>
    <property type="match status" value="2"/>
</dbReference>
<evidence type="ECO:0000256" key="5">
    <source>
        <dbReference type="SAM" id="MobiDB-lite"/>
    </source>
</evidence>
<dbReference type="InterPro" id="IPR000847">
    <property type="entry name" value="LysR_HTH_N"/>
</dbReference>
<name>A0A290Z915_9PSEU</name>